<reference evidence="2 3" key="1">
    <citation type="journal article" date="2014" name="Am. J. Bot.">
        <title>Genome assembly and annotation for red clover (Trifolium pratense; Fabaceae).</title>
        <authorList>
            <person name="Istvanek J."/>
            <person name="Jaros M."/>
            <person name="Krenek A."/>
            <person name="Repkova J."/>
        </authorList>
    </citation>
    <scope>NUCLEOTIDE SEQUENCE [LARGE SCALE GENOMIC DNA]</scope>
    <source>
        <strain evidence="3">cv. Tatra</strain>
        <tissue evidence="2">Young leaves</tissue>
    </source>
</reference>
<evidence type="ECO:0000313" key="3">
    <source>
        <dbReference type="Proteomes" id="UP000236291"/>
    </source>
</evidence>
<name>A0A2K3JYT9_TRIPR</name>
<protein>
    <submittedName>
        <fullName evidence="2">Uncharacterized protein</fullName>
    </submittedName>
</protein>
<organism evidence="2 3">
    <name type="scientific">Trifolium pratense</name>
    <name type="common">Red clover</name>
    <dbReference type="NCBI Taxonomy" id="57577"/>
    <lineage>
        <taxon>Eukaryota</taxon>
        <taxon>Viridiplantae</taxon>
        <taxon>Streptophyta</taxon>
        <taxon>Embryophyta</taxon>
        <taxon>Tracheophyta</taxon>
        <taxon>Spermatophyta</taxon>
        <taxon>Magnoliopsida</taxon>
        <taxon>eudicotyledons</taxon>
        <taxon>Gunneridae</taxon>
        <taxon>Pentapetalae</taxon>
        <taxon>rosids</taxon>
        <taxon>fabids</taxon>
        <taxon>Fabales</taxon>
        <taxon>Fabaceae</taxon>
        <taxon>Papilionoideae</taxon>
        <taxon>50 kb inversion clade</taxon>
        <taxon>NPAAA clade</taxon>
        <taxon>Hologalegina</taxon>
        <taxon>IRL clade</taxon>
        <taxon>Trifolieae</taxon>
        <taxon>Trifolium</taxon>
    </lineage>
</organism>
<accession>A0A2K3JYT9</accession>
<feature type="coiled-coil region" evidence="1">
    <location>
        <begin position="204"/>
        <end position="231"/>
    </location>
</feature>
<feature type="non-terminal residue" evidence="2">
    <location>
        <position position="1"/>
    </location>
</feature>
<gene>
    <name evidence="2" type="ORF">L195_g051293</name>
</gene>
<sequence length="249" mass="27959">VVHNTNSAPESPKPYTIPYTYPTSSDPFGSLSNQLYDDLLRLSELKNRFLVCPSDVDAEVSAIKAKICETLDLVGEDIKAEIGTRDLEVVSLLREAFARASLKRLTMFNLEEAETSRAAAVSARKAADDMLLHVFKNCWVDSKLFKCLEDQRIETERIAQEAALLNQEQGPMIKEQVLMIDYSEDGESSSDKGKTPMEANVNHLRVLEQAIEEQRSEHQVLATKVDKLDSKVDTLNNKFDMIIALLQKP</sequence>
<evidence type="ECO:0000256" key="1">
    <source>
        <dbReference type="SAM" id="Coils"/>
    </source>
</evidence>
<keyword evidence="1" id="KW-0175">Coiled coil</keyword>
<dbReference type="ExpressionAtlas" id="A0A2K3JYT9">
    <property type="expression patterns" value="baseline"/>
</dbReference>
<reference evidence="2 3" key="2">
    <citation type="journal article" date="2017" name="Front. Plant Sci.">
        <title>Gene Classification and Mining of Molecular Markers Useful in Red Clover (Trifolium pratense) Breeding.</title>
        <authorList>
            <person name="Istvanek J."/>
            <person name="Dluhosova J."/>
            <person name="Dluhos P."/>
            <person name="Patkova L."/>
            <person name="Nedelnik J."/>
            <person name="Repkova J."/>
        </authorList>
    </citation>
    <scope>NUCLEOTIDE SEQUENCE [LARGE SCALE GENOMIC DNA]</scope>
    <source>
        <strain evidence="3">cv. Tatra</strain>
        <tissue evidence="2">Young leaves</tissue>
    </source>
</reference>
<dbReference type="AlphaFoldDB" id="A0A2K3JYT9"/>
<comment type="caution">
    <text evidence="2">The sequence shown here is derived from an EMBL/GenBank/DDBJ whole genome shotgun (WGS) entry which is preliminary data.</text>
</comment>
<evidence type="ECO:0000313" key="2">
    <source>
        <dbReference type="EMBL" id="PNX59194.1"/>
    </source>
</evidence>
<dbReference type="Proteomes" id="UP000236291">
    <property type="component" value="Unassembled WGS sequence"/>
</dbReference>
<proteinExistence type="predicted"/>
<dbReference type="EMBL" id="ASHM01080179">
    <property type="protein sequence ID" value="PNX59194.1"/>
    <property type="molecule type" value="Genomic_DNA"/>
</dbReference>